<reference evidence="2 3" key="1">
    <citation type="submission" date="2017-05" db="EMBL/GenBank/DDBJ databases">
        <authorList>
            <person name="Varghese N."/>
            <person name="Submissions S."/>
        </authorList>
    </citation>
    <scope>NUCLEOTIDE SEQUENCE [LARGE SCALE GENOMIC DNA]</scope>
    <source>
        <strain evidence="2 3">DSM 15522</strain>
    </source>
</reference>
<protein>
    <recommendedName>
        <fullName evidence="4">Lipoprotein</fullName>
    </recommendedName>
</protein>
<feature type="signal peptide" evidence="1">
    <location>
        <begin position="1"/>
        <end position="24"/>
    </location>
</feature>
<keyword evidence="1" id="KW-0732">Signal</keyword>
<evidence type="ECO:0008006" key="4">
    <source>
        <dbReference type="Google" id="ProtNLM"/>
    </source>
</evidence>
<dbReference type="Proteomes" id="UP001157911">
    <property type="component" value="Unassembled WGS sequence"/>
</dbReference>
<evidence type="ECO:0000256" key="1">
    <source>
        <dbReference type="SAM" id="SignalP"/>
    </source>
</evidence>
<evidence type="ECO:0000313" key="2">
    <source>
        <dbReference type="EMBL" id="SMP11873.1"/>
    </source>
</evidence>
<organism evidence="2 3">
    <name type="scientific">Desulfurobacterium pacificum</name>
    <dbReference type="NCBI Taxonomy" id="240166"/>
    <lineage>
        <taxon>Bacteria</taxon>
        <taxon>Pseudomonadati</taxon>
        <taxon>Aquificota</taxon>
        <taxon>Aquificia</taxon>
        <taxon>Desulfurobacteriales</taxon>
        <taxon>Desulfurobacteriaceae</taxon>
        <taxon>Desulfurobacterium</taxon>
    </lineage>
</organism>
<sequence length="511" mass="55917">MSLRSKLFLASLSFLLLGCGVSNNVSQNSSASGVIYDAFIKGVYVCPEGYSPGSSACSITNGAGKFLIKNYDGSNLDVYLPAGDKFIYLGTIPASKVGGVVRPTDLIFDGEENETMGLDLGLYLDTVAAYCTISTFLRWDFSTLNTTACEDLLSFDSFPALEKEKGGDKVDQCLYDRVSGSYPEFDSCVNDTSVFVSSTIVSNMRDIKRKQLMYSDPETVAEQMDAFSIFYKSHTFKGKMGEQDFELTLIPTQIDGFAIEGNYTVVLGNETENGTYIINYPIKEGDGIAGYPVIFMERSSIIINKLTDKGFVGASFDDGVHIVNLSLDGSQISYPPLDEDSLEFYLGKGFEMHIGENGNSFYVSVENYGGLRIYMYTDLGTLTLSGSGSDVTINNGTVTVSSYNVTGSLNGASFSVNSITFSFSPVLIYETTCSGLETDFCMENETIPDLSVGYGKLIFEGVDNATIQQLIQNINGTEYLNTIEFPDIDFWDPSTMIMRTPSYYIPSYFPT</sequence>
<evidence type="ECO:0000313" key="3">
    <source>
        <dbReference type="Proteomes" id="UP001157911"/>
    </source>
</evidence>
<comment type="caution">
    <text evidence="2">The sequence shown here is derived from an EMBL/GenBank/DDBJ whole genome shotgun (WGS) entry which is preliminary data.</text>
</comment>
<dbReference type="EMBL" id="FXUB01000002">
    <property type="protein sequence ID" value="SMP11873.1"/>
    <property type="molecule type" value="Genomic_DNA"/>
</dbReference>
<dbReference type="RefSeq" id="WP_283400476.1">
    <property type="nucleotide sequence ID" value="NZ_FXUB01000002.1"/>
</dbReference>
<name>A0ABY1NKK8_9BACT</name>
<keyword evidence="3" id="KW-1185">Reference proteome</keyword>
<proteinExistence type="predicted"/>
<feature type="chain" id="PRO_5046170895" description="Lipoprotein" evidence="1">
    <location>
        <begin position="25"/>
        <end position="511"/>
    </location>
</feature>
<gene>
    <name evidence="2" type="ORF">SAMN06265339_0996</name>
</gene>
<accession>A0ABY1NKK8</accession>
<dbReference type="PROSITE" id="PS51257">
    <property type="entry name" value="PROKAR_LIPOPROTEIN"/>
    <property type="match status" value="1"/>
</dbReference>